<accession>A0A5C6ULX3</accession>
<protein>
    <recommendedName>
        <fullName evidence="3">histidine kinase</fullName>
        <ecNumber evidence="3">2.7.13.3</ecNumber>
    </recommendedName>
</protein>
<evidence type="ECO:0000256" key="8">
    <source>
        <dbReference type="ARBA" id="ARBA00022692"/>
    </source>
</evidence>
<evidence type="ECO:0000313" key="19">
    <source>
        <dbReference type="Proteomes" id="UP000321129"/>
    </source>
</evidence>
<evidence type="ECO:0000256" key="3">
    <source>
        <dbReference type="ARBA" id="ARBA00012438"/>
    </source>
</evidence>
<dbReference type="PANTHER" id="PTHR44936">
    <property type="entry name" value="SENSOR PROTEIN CREC"/>
    <property type="match status" value="1"/>
</dbReference>
<keyword evidence="6" id="KW-0597">Phosphoprotein</keyword>
<dbReference type="InterPro" id="IPR050980">
    <property type="entry name" value="2C_sensor_his_kinase"/>
</dbReference>
<keyword evidence="19" id="KW-1185">Reference proteome</keyword>
<evidence type="ECO:0000256" key="5">
    <source>
        <dbReference type="ARBA" id="ARBA00022519"/>
    </source>
</evidence>
<keyword evidence="9" id="KW-0547">Nucleotide-binding</keyword>
<dbReference type="SUPFAM" id="SSF47384">
    <property type="entry name" value="Homodimeric domain of signal transducing histidine kinase"/>
    <property type="match status" value="1"/>
</dbReference>
<keyword evidence="5" id="KW-0997">Cell inner membrane</keyword>
<dbReference type="AlphaFoldDB" id="A0A5C6ULX3"/>
<evidence type="ECO:0000256" key="1">
    <source>
        <dbReference type="ARBA" id="ARBA00000085"/>
    </source>
</evidence>
<evidence type="ECO:0000259" key="17">
    <source>
        <dbReference type="PROSITE" id="PS50885"/>
    </source>
</evidence>
<dbReference type="OrthoDB" id="9804645at2"/>
<evidence type="ECO:0000313" key="18">
    <source>
        <dbReference type="EMBL" id="TXC73987.1"/>
    </source>
</evidence>
<keyword evidence="4" id="KW-1003">Cell membrane</keyword>
<feature type="domain" description="HAMP" evidence="17">
    <location>
        <begin position="204"/>
        <end position="256"/>
    </location>
</feature>
<dbReference type="PRINTS" id="PR00344">
    <property type="entry name" value="BCTRLSENSOR"/>
</dbReference>
<dbReference type="SMART" id="SM00387">
    <property type="entry name" value="HATPase_c"/>
    <property type="match status" value="1"/>
</dbReference>
<dbReference type="SMART" id="SM00388">
    <property type="entry name" value="HisKA"/>
    <property type="match status" value="1"/>
</dbReference>
<dbReference type="GO" id="GO:0005886">
    <property type="term" value="C:plasma membrane"/>
    <property type="evidence" value="ECO:0007669"/>
    <property type="project" value="UniProtKB-SubCell"/>
</dbReference>
<gene>
    <name evidence="18" type="ORF">FSZ31_04505</name>
</gene>
<dbReference type="InterPro" id="IPR003594">
    <property type="entry name" value="HATPase_dom"/>
</dbReference>
<dbReference type="RefSeq" id="WP_147121824.1">
    <property type="nucleotide sequence ID" value="NZ_VOPY01000001.1"/>
</dbReference>
<comment type="subcellular location">
    <subcellularLocation>
        <location evidence="2">Cell inner membrane</location>
        <topology evidence="2">Multi-pass membrane protein</topology>
    </subcellularLocation>
</comment>
<comment type="caution">
    <text evidence="18">The sequence shown here is derived from an EMBL/GenBank/DDBJ whole genome shotgun (WGS) entry which is preliminary data.</text>
</comment>
<dbReference type="InterPro" id="IPR036097">
    <property type="entry name" value="HisK_dim/P_sf"/>
</dbReference>
<sequence length="464" mass="50375">MSAATRRVPLWPRSMVGQLLLVTALALFIAQGLSMFLLMASRDEARISEISGISAARIIGAVERDASDVGQASRRPVNRATMMHGQPGHGPRGRVRILPAPPPGLETDRWPALSSRVAAILATSPYSFGEVRSVTQIDDVPARIVLHSRHVGRVVRVAARMDDGRWVVARSFVWYPEHRFPTVLVVQTLLIYLLLLGPILWMGWRVSQPIKRLSRAMDEPVGFARPEPVATSGPGDVRDLIAGFNAMRDRIAAMLADKDRMLGAIGHDLRTPLASMRVRVESVADDTLRQRMIDSIESITAMLDDILSLARAGRSLEQPAATDLAALADALAQDYRDMDCDVAFRDSPATIAVVRRDLLARAIRNLVDNALKYGTRARLSVETIADKVAIVVADDGPGIPADRIAELVEPFARDESSRNRETGGAGLGLAIARTIVEHEGGRLVLENAHAGGLIARIDLPGGSR</sequence>
<organism evidence="18 19">
    <name type="scientific">Flavisphingopyxis soli</name>
    <dbReference type="NCBI Taxonomy" id="2601267"/>
    <lineage>
        <taxon>Bacteria</taxon>
        <taxon>Pseudomonadati</taxon>
        <taxon>Pseudomonadota</taxon>
        <taxon>Alphaproteobacteria</taxon>
        <taxon>Sphingomonadales</taxon>
        <taxon>Sphingopyxidaceae</taxon>
        <taxon>Flavisphingopyxis</taxon>
    </lineage>
</organism>
<evidence type="ECO:0000256" key="11">
    <source>
        <dbReference type="ARBA" id="ARBA00022840"/>
    </source>
</evidence>
<evidence type="ECO:0000256" key="14">
    <source>
        <dbReference type="ARBA" id="ARBA00023136"/>
    </source>
</evidence>
<evidence type="ECO:0000256" key="6">
    <source>
        <dbReference type="ARBA" id="ARBA00022553"/>
    </source>
</evidence>
<evidence type="ECO:0000256" key="10">
    <source>
        <dbReference type="ARBA" id="ARBA00022777"/>
    </source>
</evidence>
<dbReference type="InterPro" id="IPR005467">
    <property type="entry name" value="His_kinase_dom"/>
</dbReference>
<evidence type="ECO:0000256" key="15">
    <source>
        <dbReference type="SAM" id="Phobius"/>
    </source>
</evidence>
<dbReference type="Gene3D" id="3.30.565.10">
    <property type="entry name" value="Histidine kinase-like ATPase, C-terminal domain"/>
    <property type="match status" value="1"/>
</dbReference>
<keyword evidence="7" id="KW-0808">Transferase</keyword>
<evidence type="ECO:0000256" key="7">
    <source>
        <dbReference type="ARBA" id="ARBA00022679"/>
    </source>
</evidence>
<dbReference type="Pfam" id="PF02518">
    <property type="entry name" value="HATPase_c"/>
    <property type="match status" value="1"/>
</dbReference>
<feature type="domain" description="Histidine kinase" evidence="16">
    <location>
        <begin position="264"/>
        <end position="463"/>
    </location>
</feature>
<keyword evidence="10 18" id="KW-0418">Kinase</keyword>
<dbReference type="InterPro" id="IPR004358">
    <property type="entry name" value="Sig_transdc_His_kin-like_C"/>
</dbReference>
<dbReference type="PANTHER" id="PTHR44936:SF5">
    <property type="entry name" value="SENSOR HISTIDINE KINASE ENVZ"/>
    <property type="match status" value="1"/>
</dbReference>
<dbReference type="Pfam" id="PF00512">
    <property type="entry name" value="HisKA"/>
    <property type="match status" value="1"/>
</dbReference>
<dbReference type="Pfam" id="PF00672">
    <property type="entry name" value="HAMP"/>
    <property type="match status" value="1"/>
</dbReference>
<keyword evidence="12 15" id="KW-1133">Transmembrane helix</keyword>
<evidence type="ECO:0000256" key="12">
    <source>
        <dbReference type="ARBA" id="ARBA00022989"/>
    </source>
</evidence>
<feature type="transmembrane region" description="Helical" evidence="15">
    <location>
        <begin position="180"/>
        <end position="204"/>
    </location>
</feature>
<dbReference type="EC" id="2.7.13.3" evidence="3"/>
<name>A0A5C6ULX3_9SPHN</name>
<dbReference type="InterPro" id="IPR003661">
    <property type="entry name" value="HisK_dim/P_dom"/>
</dbReference>
<dbReference type="PROSITE" id="PS50885">
    <property type="entry name" value="HAMP"/>
    <property type="match status" value="1"/>
</dbReference>
<dbReference type="Proteomes" id="UP000321129">
    <property type="component" value="Unassembled WGS sequence"/>
</dbReference>
<dbReference type="SUPFAM" id="SSF55874">
    <property type="entry name" value="ATPase domain of HSP90 chaperone/DNA topoisomerase II/histidine kinase"/>
    <property type="match status" value="1"/>
</dbReference>
<feature type="transmembrane region" description="Helical" evidence="15">
    <location>
        <begin position="20"/>
        <end position="40"/>
    </location>
</feature>
<keyword evidence="13" id="KW-0902">Two-component regulatory system</keyword>
<evidence type="ECO:0000256" key="13">
    <source>
        <dbReference type="ARBA" id="ARBA00023012"/>
    </source>
</evidence>
<evidence type="ECO:0000256" key="2">
    <source>
        <dbReference type="ARBA" id="ARBA00004429"/>
    </source>
</evidence>
<dbReference type="GO" id="GO:0000155">
    <property type="term" value="F:phosphorelay sensor kinase activity"/>
    <property type="evidence" value="ECO:0007669"/>
    <property type="project" value="InterPro"/>
</dbReference>
<proteinExistence type="predicted"/>
<dbReference type="InterPro" id="IPR036890">
    <property type="entry name" value="HATPase_C_sf"/>
</dbReference>
<dbReference type="PROSITE" id="PS50109">
    <property type="entry name" value="HIS_KIN"/>
    <property type="match status" value="1"/>
</dbReference>
<keyword evidence="11" id="KW-0067">ATP-binding</keyword>
<evidence type="ECO:0000259" key="16">
    <source>
        <dbReference type="PROSITE" id="PS50109"/>
    </source>
</evidence>
<evidence type="ECO:0000256" key="9">
    <source>
        <dbReference type="ARBA" id="ARBA00022741"/>
    </source>
</evidence>
<dbReference type="EMBL" id="VOPY01000001">
    <property type="protein sequence ID" value="TXC73987.1"/>
    <property type="molecule type" value="Genomic_DNA"/>
</dbReference>
<dbReference type="CDD" id="cd00082">
    <property type="entry name" value="HisKA"/>
    <property type="match status" value="1"/>
</dbReference>
<dbReference type="InterPro" id="IPR003660">
    <property type="entry name" value="HAMP_dom"/>
</dbReference>
<keyword evidence="14 15" id="KW-0472">Membrane</keyword>
<comment type="catalytic activity">
    <reaction evidence="1">
        <text>ATP + protein L-histidine = ADP + protein N-phospho-L-histidine.</text>
        <dbReference type="EC" id="2.7.13.3"/>
    </reaction>
</comment>
<dbReference type="Gene3D" id="1.10.287.130">
    <property type="match status" value="1"/>
</dbReference>
<reference evidence="18 19" key="1">
    <citation type="submission" date="2019-08" db="EMBL/GenBank/DDBJ databases">
        <title>Sphingorhabdus soil sp. nov., isolated from arctic soil.</title>
        <authorList>
            <person name="Liu Y."/>
        </authorList>
    </citation>
    <scope>NUCLEOTIDE SEQUENCE [LARGE SCALE GENOMIC DNA]</scope>
    <source>
        <strain evidence="18 19">D-2Q-5-6</strain>
    </source>
</reference>
<evidence type="ECO:0000256" key="4">
    <source>
        <dbReference type="ARBA" id="ARBA00022475"/>
    </source>
</evidence>
<dbReference type="GO" id="GO:0005524">
    <property type="term" value="F:ATP binding"/>
    <property type="evidence" value="ECO:0007669"/>
    <property type="project" value="UniProtKB-KW"/>
</dbReference>
<keyword evidence="8 15" id="KW-0812">Transmembrane</keyword>